<feature type="non-terminal residue" evidence="2">
    <location>
        <position position="1"/>
    </location>
</feature>
<evidence type="ECO:0000256" key="1">
    <source>
        <dbReference type="SAM" id="MobiDB-lite"/>
    </source>
</evidence>
<dbReference type="AlphaFoldDB" id="A0A6J4RYW8"/>
<evidence type="ECO:0000313" key="2">
    <source>
        <dbReference type="EMBL" id="CAA9485326.1"/>
    </source>
</evidence>
<accession>A0A6J4RYW8</accession>
<gene>
    <name evidence="2" type="ORF">AVDCRST_MAG85-911</name>
</gene>
<feature type="compositionally biased region" description="Low complexity" evidence="1">
    <location>
        <begin position="65"/>
        <end position="76"/>
    </location>
</feature>
<feature type="compositionally biased region" description="Low complexity" evidence="1">
    <location>
        <begin position="115"/>
        <end position="131"/>
    </location>
</feature>
<sequence>GARHVHRRGPDAGRRGLQRRGHAGLDPDRRRLDRHPGAASAAAGPARADRAAALQVRVRHRALRPGRGLRPGLRGPRPAPGGGGRVARRPGHVGPAGEAQARRGRDVVRGGGLRGAPPRGARQEALGSLPSGRRRRRARPEV</sequence>
<feature type="non-terminal residue" evidence="2">
    <location>
        <position position="142"/>
    </location>
</feature>
<protein>
    <submittedName>
        <fullName evidence="2">Uncharacterized protein</fullName>
    </submittedName>
</protein>
<organism evidence="2">
    <name type="scientific">uncultured Solirubrobacteraceae bacterium</name>
    <dbReference type="NCBI Taxonomy" id="1162706"/>
    <lineage>
        <taxon>Bacteria</taxon>
        <taxon>Bacillati</taxon>
        <taxon>Actinomycetota</taxon>
        <taxon>Thermoleophilia</taxon>
        <taxon>Solirubrobacterales</taxon>
        <taxon>Solirubrobacteraceae</taxon>
        <taxon>environmental samples</taxon>
    </lineage>
</organism>
<dbReference type="EMBL" id="CADCVT010000101">
    <property type="protein sequence ID" value="CAA9485326.1"/>
    <property type="molecule type" value="Genomic_DNA"/>
</dbReference>
<name>A0A6J4RYW8_9ACTN</name>
<reference evidence="2" key="1">
    <citation type="submission" date="2020-02" db="EMBL/GenBank/DDBJ databases">
        <authorList>
            <person name="Meier V. D."/>
        </authorList>
    </citation>
    <scope>NUCLEOTIDE SEQUENCE</scope>
    <source>
        <strain evidence="2">AVDCRST_MAG85</strain>
    </source>
</reference>
<feature type="compositionally biased region" description="Basic residues" evidence="1">
    <location>
        <begin position="132"/>
        <end position="142"/>
    </location>
</feature>
<feature type="compositionally biased region" description="Basic and acidic residues" evidence="1">
    <location>
        <begin position="23"/>
        <end position="36"/>
    </location>
</feature>
<proteinExistence type="predicted"/>
<feature type="compositionally biased region" description="Low complexity" evidence="1">
    <location>
        <begin position="37"/>
        <end position="46"/>
    </location>
</feature>
<feature type="region of interest" description="Disordered" evidence="1">
    <location>
        <begin position="1"/>
        <end position="142"/>
    </location>
</feature>